<sequence length="104" mass="11997">MGLLSWKSIEMQVALPRTQDAGKLQEQMLKQNQHFQESLAGSQLKEAERKRIRVQEMDNVEGTKVKEKQEIDGQEKEQEKQSRQKSRGELSAHPYLGTQIDFNG</sequence>
<feature type="region of interest" description="Disordered" evidence="1">
    <location>
        <begin position="37"/>
        <end position="104"/>
    </location>
</feature>
<dbReference type="RefSeq" id="WP_390293080.1">
    <property type="nucleotide sequence ID" value="NZ_JBHSFU010000003.1"/>
</dbReference>
<accession>A0ABV9DFG7</accession>
<evidence type="ECO:0008006" key="4">
    <source>
        <dbReference type="Google" id="ProtNLM"/>
    </source>
</evidence>
<organism evidence="2 3">
    <name type="scientific">Virgibacillus kekensis</name>
    <dbReference type="NCBI Taxonomy" id="202261"/>
    <lineage>
        <taxon>Bacteria</taxon>
        <taxon>Bacillati</taxon>
        <taxon>Bacillota</taxon>
        <taxon>Bacilli</taxon>
        <taxon>Bacillales</taxon>
        <taxon>Bacillaceae</taxon>
        <taxon>Virgibacillus</taxon>
    </lineage>
</organism>
<reference evidence="3" key="1">
    <citation type="journal article" date="2019" name="Int. J. Syst. Evol. Microbiol.">
        <title>The Global Catalogue of Microorganisms (GCM) 10K type strain sequencing project: providing services to taxonomists for standard genome sequencing and annotation.</title>
        <authorList>
            <consortium name="The Broad Institute Genomics Platform"/>
            <consortium name="The Broad Institute Genome Sequencing Center for Infectious Disease"/>
            <person name="Wu L."/>
            <person name="Ma J."/>
        </authorList>
    </citation>
    <scope>NUCLEOTIDE SEQUENCE [LARGE SCALE GENOMIC DNA]</scope>
    <source>
        <strain evidence="3">CGMCC 4.7426</strain>
    </source>
</reference>
<dbReference type="Proteomes" id="UP001595989">
    <property type="component" value="Unassembled WGS sequence"/>
</dbReference>
<keyword evidence="3" id="KW-1185">Reference proteome</keyword>
<protein>
    <recommendedName>
        <fullName evidence="4">RNA polymerase subunit sigma</fullName>
    </recommendedName>
</protein>
<evidence type="ECO:0000313" key="2">
    <source>
        <dbReference type="EMBL" id="MFC4557142.1"/>
    </source>
</evidence>
<name>A0ABV9DFG7_9BACI</name>
<gene>
    <name evidence="2" type="ORF">ACFO3D_02810</name>
</gene>
<proteinExistence type="predicted"/>
<dbReference type="EMBL" id="JBHSFU010000003">
    <property type="protein sequence ID" value="MFC4557142.1"/>
    <property type="molecule type" value="Genomic_DNA"/>
</dbReference>
<evidence type="ECO:0000256" key="1">
    <source>
        <dbReference type="SAM" id="MobiDB-lite"/>
    </source>
</evidence>
<evidence type="ECO:0000313" key="3">
    <source>
        <dbReference type="Proteomes" id="UP001595989"/>
    </source>
</evidence>
<comment type="caution">
    <text evidence="2">The sequence shown here is derived from an EMBL/GenBank/DDBJ whole genome shotgun (WGS) entry which is preliminary data.</text>
</comment>
<feature type="compositionally biased region" description="Basic and acidic residues" evidence="1">
    <location>
        <begin position="45"/>
        <end position="90"/>
    </location>
</feature>